<dbReference type="Gene3D" id="3.40.630.30">
    <property type="match status" value="1"/>
</dbReference>
<name>A0ABQ8YL98_9EUKA</name>
<dbReference type="EMBL" id="JAOAOG010000146">
    <property type="protein sequence ID" value="KAJ6245245.1"/>
    <property type="molecule type" value="Genomic_DNA"/>
</dbReference>
<sequence>MGYTYKWVLNDDPLFKTVMQFRIDNYIKIQNLDIACSISSHDGKDNAHALVYDKEEDLIGIASIEIVPQTKTIFFFRIVIRDDLKGQGIGTRVIGELIDQVRDNTFSCVAGREELTYTNIRLSSGNKLLGYYKRFGFYVIGERYVENWKESFYTIQLDLESYYSKKKKQQKEGKITQQEGKNKKEKENN</sequence>
<accession>A0ABQ8YL98</accession>
<gene>
    <name evidence="3" type="ORF">M0813_20446</name>
</gene>
<evidence type="ECO:0000256" key="1">
    <source>
        <dbReference type="SAM" id="MobiDB-lite"/>
    </source>
</evidence>
<organism evidence="3 4">
    <name type="scientific">Anaeramoeba flamelloides</name>
    <dbReference type="NCBI Taxonomy" id="1746091"/>
    <lineage>
        <taxon>Eukaryota</taxon>
        <taxon>Metamonada</taxon>
        <taxon>Anaeramoebidae</taxon>
        <taxon>Anaeramoeba</taxon>
    </lineage>
</organism>
<feature type="domain" description="N-acetyltransferase" evidence="2">
    <location>
        <begin position="5"/>
        <end position="160"/>
    </location>
</feature>
<reference evidence="3" key="1">
    <citation type="submission" date="2022-08" db="EMBL/GenBank/DDBJ databases">
        <title>Novel sulfate-reducing endosymbionts in the free-living metamonad Anaeramoeba.</title>
        <authorList>
            <person name="Jerlstrom-Hultqvist J."/>
            <person name="Cepicka I."/>
            <person name="Gallot-Lavallee L."/>
            <person name="Salas-Leiva D."/>
            <person name="Curtis B.A."/>
            <person name="Zahonova K."/>
            <person name="Pipaliya S."/>
            <person name="Dacks J."/>
            <person name="Roger A.J."/>
        </authorList>
    </citation>
    <scope>NUCLEOTIDE SEQUENCE</scope>
    <source>
        <strain evidence="3">Schooner1</strain>
    </source>
</reference>
<feature type="region of interest" description="Disordered" evidence="1">
    <location>
        <begin position="165"/>
        <end position="189"/>
    </location>
</feature>
<evidence type="ECO:0000259" key="2">
    <source>
        <dbReference type="PROSITE" id="PS51186"/>
    </source>
</evidence>
<comment type="caution">
    <text evidence="3">The sequence shown here is derived from an EMBL/GenBank/DDBJ whole genome shotgun (WGS) entry which is preliminary data.</text>
</comment>
<keyword evidence="4" id="KW-1185">Reference proteome</keyword>
<dbReference type="InterPro" id="IPR000182">
    <property type="entry name" value="GNAT_dom"/>
</dbReference>
<evidence type="ECO:0000313" key="4">
    <source>
        <dbReference type="Proteomes" id="UP001150062"/>
    </source>
</evidence>
<dbReference type="Pfam" id="PF00583">
    <property type="entry name" value="Acetyltransf_1"/>
    <property type="match status" value="1"/>
</dbReference>
<feature type="compositionally biased region" description="Basic and acidic residues" evidence="1">
    <location>
        <begin position="170"/>
        <end position="189"/>
    </location>
</feature>
<dbReference type="PROSITE" id="PS51186">
    <property type="entry name" value="GNAT"/>
    <property type="match status" value="1"/>
</dbReference>
<evidence type="ECO:0000313" key="3">
    <source>
        <dbReference type="EMBL" id="KAJ6245245.1"/>
    </source>
</evidence>
<dbReference type="SUPFAM" id="SSF55729">
    <property type="entry name" value="Acyl-CoA N-acyltransferases (Nat)"/>
    <property type="match status" value="1"/>
</dbReference>
<dbReference type="Proteomes" id="UP001150062">
    <property type="component" value="Unassembled WGS sequence"/>
</dbReference>
<protein>
    <submittedName>
        <fullName evidence="3">Glucosamine 6-phosphate n-acetyltransferase</fullName>
    </submittedName>
</protein>
<proteinExistence type="predicted"/>
<dbReference type="CDD" id="cd04301">
    <property type="entry name" value="NAT_SF"/>
    <property type="match status" value="1"/>
</dbReference>
<dbReference type="InterPro" id="IPR016181">
    <property type="entry name" value="Acyl_CoA_acyltransferase"/>
</dbReference>